<evidence type="ECO:0000313" key="1">
    <source>
        <dbReference type="EMBL" id="AXC11494.1"/>
    </source>
</evidence>
<organism evidence="1 2">
    <name type="scientific">Acidisarcina polymorpha</name>
    <dbReference type="NCBI Taxonomy" id="2211140"/>
    <lineage>
        <taxon>Bacteria</taxon>
        <taxon>Pseudomonadati</taxon>
        <taxon>Acidobacteriota</taxon>
        <taxon>Terriglobia</taxon>
        <taxon>Terriglobales</taxon>
        <taxon>Acidobacteriaceae</taxon>
        <taxon>Acidisarcina</taxon>
    </lineage>
</organism>
<evidence type="ECO:0000313" key="2">
    <source>
        <dbReference type="Proteomes" id="UP000253606"/>
    </source>
</evidence>
<name>A0A2Z5FYA0_9BACT</name>
<dbReference type="EMBL" id="CP030840">
    <property type="protein sequence ID" value="AXC11494.1"/>
    <property type="molecule type" value="Genomic_DNA"/>
</dbReference>
<sequence length="65" mass="7083">MHVTIDVSDKVAARAQAEGLSVERFAQQAVEEAAEPKPKFALETPGVRPIYARRGWPKHPAASQS</sequence>
<keyword evidence="2" id="KW-1185">Reference proteome</keyword>
<protein>
    <submittedName>
        <fullName evidence="1">Uncharacterized protein</fullName>
    </submittedName>
</protein>
<reference evidence="1 2" key="1">
    <citation type="journal article" date="2018" name="Front. Microbiol.">
        <title>Hydrolytic Capabilities as a Key to Environmental Success: Chitinolytic and Cellulolytic Acidobacteria From Acidic Sub-arctic Soils and Boreal Peatlands.</title>
        <authorList>
            <person name="Belova S.E."/>
            <person name="Ravin N.V."/>
            <person name="Pankratov T.A."/>
            <person name="Rakitin A.L."/>
            <person name="Ivanova A.A."/>
            <person name="Beletsky A.V."/>
            <person name="Mardanov A.V."/>
            <person name="Sinninghe Damste J.S."/>
            <person name="Dedysh S.N."/>
        </authorList>
    </citation>
    <scope>NUCLEOTIDE SEQUENCE [LARGE SCALE GENOMIC DNA]</scope>
    <source>
        <strain evidence="1 2">SBC82</strain>
    </source>
</reference>
<dbReference type="KEGG" id="abas:ACPOL_2170"/>
<accession>A0A2Z5FYA0</accession>
<proteinExistence type="predicted"/>
<dbReference type="Proteomes" id="UP000253606">
    <property type="component" value="Chromosome"/>
</dbReference>
<gene>
    <name evidence="1" type="ORF">ACPOL_2170</name>
</gene>
<dbReference type="AlphaFoldDB" id="A0A2Z5FYA0"/>